<evidence type="ECO:0000313" key="3">
    <source>
        <dbReference type="Proteomes" id="UP000799776"/>
    </source>
</evidence>
<comment type="caution">
    <text evidence="2">The sequence shown here is derived from an EMBL/GenBank/DDBJ whole genome shotgun (WGS) entry which is preliminary data.</text>
</comment>
<evidence type="ECO:0000256" key="1">
    <source>
        <dbReference type="SAM" id="MobiDB-lite"/>
    </source>
</evidence>
<feature type="compositionally biased region" description="Basic and acidic residues" evidence="1">
    <location>
        <begin position="60"/>
        <end position="70"/>
    </location>
</feature>
<feature type="compositionally biased region" description="Polar residues" evidence="1">
    <location>
        <begin position="39"/>
        <end position="48"/>
    </location>
</feature>
<dbReference type="Proteomes" id="UP000799776">
    <property type="component" value="Unassembled WGS sequence"/>
</dbReference>
<dbReference type="AlphaFoldDB" id="A0A9P4LUR7"/>
<feature type="compositionally biased region" description="Acidic residues" evidence="1">
    <location>
        <begin position="511"/>
        <end position="520"/>
    </location>
</feature>
<sequence length="627" mass="69030">MASPSPKRRKTSPATGVSGDVFQPRNALRRTPPRRPSFMSPTRASMSRFNPDLAARPRSAGRELVEDVIERGQGIRKYILGETDAQPDTQPDAQPDARTGATPAEQDVDSTTRRPHSEPDPIQAAVNEQVSQESVRHAARVQTDRGLYPPELSDDDLPIASSHLGSPLTKPDPPPRGALFSSSPSKKPRRNKALGQRLSASPRKPSALRSSPLKPAARAKDFGGTQAQAKGGKERKIASVEADESSPTGPAQRVGNLSKPAADPKHHEKQRLKKRIEELQGDVAKYELELERSQAPRERRDTDDCSDLISLINSSILSSQGPGTQAPPLSSVLTSFLPLAKPVPLPTPPPEDEEPFPSHEPISLQDPIPHLRLFTDFTYESKIRLDKAKTPLYQIHTMTMRSPGQILNTSYEMTLDSSDSKIIDLKVLSISPWCCNELITWIKCRAQEKDVSGLCWAVNSYWDIATKRAQCWTRCRGQFANLLEAGALAQKAGPGARDKSKKNRQQHNDPETIEDEEEEVSGIGADLGSPSTGNRMAMTRTDLIHDLGRDSLVLCRDPVRLKVSWRIKFDWTGEAESVISADAALPASWRESDERNSLKKIPEVFELLAAEHGVFEAIRVMAGLLFA</sequence>
<dbReference type="OrthoDB" id="4160836at2759"/>
<feature type="compositionally biased region" description="Basic residues" evidence="1">
    <location>
        <begin position="1"/>
        <end position="11"/>
    </location>
</feature>
<reference evidence="2" key="1">
    <citation type="journal article" date="2020" name="Stud. Mycol.">
        <title>101 Dothideomycetes genomes: a test case for predicting lifestyles and emergence of pathogens.</title>
        <authorList>
            <person name="Haridas S."/>
            <person name="Albert R."/>
            <person name="Binder M."/>
            <person name="Bloem J."/>
            <person name="Labutti K."/>
            <person name="Salamov A."/>
            <person name="Andreopoulos B."/>
            <person name="Baker S."/>
            <person name="Barry K."/>
            <person name="Bills G."/>
            <person name="Bluhm B."/>
            <person name="Cannon C."/>
            <person name="Castanera R."/>
            <person name="Culley D."/>
            <person name="Daum C."/>
            <person name="Ezra D."/>
            <person name="Gonzalez J."/>
            <person name="Henrissat B."/>
            <person name="Kuo A."/>
            <person name="Liang C."/>
            <person name="Lipzen A."/>
            <person name="Lutzoni F."/>
            <person name="Magnuson J."/>
            <person name="Mondo S."/>
            <person name="Nolan M."/>
            <person name="Ohm R."/>
            <person name="Pangilinan J."/>
            <person name="Park H.-J."/>
            <person name="Ramirez L."/>
            <person name="Alfaro M."/>
            <person name="Sun H."/>
            <person name="Tritt A."/>
            <person name="Yoshinaga Y."/>
            <person name="Zwiers L.-H."/>
            <person name="Turgeon B."/>
            <person name="Goodwin S."/>
            <person name="Spatafora J."/>
            <person name="Crous P."/>
            <person name="Grigoriev I."/>
        </authorList>
    </citation>
    <scope>NUCLEOTIDE SEQUENCE</scope>
    <source>
        <strain evidence="2">CBS 121410</strain>
    </source>
</reference>
<evidence type="ECO:0000313" key="2">
    <source>
        <dbReference type="EMBL" id="KAF2086790.1"/>
    </source>
</evidence>
<feature type="compositionally biased region" description="Basic and acidic residues" evidence="1">
    <location>
        <begin position="110"/>
        <end position="119"/>
    </location>
</feature>
<name>A0A9P4LUR7_9PEZI</name>
<dbReference type="EMBL" id="ML978723">
    <property type="protein sequence ID" value="KAF2086790.1"/>
    <property type="molecule type" value="Genomic_DNA"/>
</dbReference>
<gene>
    <name evidence="2" type="ORF">K490DRAFT_57687</name>
</gene>
<organism evidence="2 3">
    <name type="scientific">Saccharata proteae CBS 121410</name>
    <dbReference type="NCBI Taxonomy" id="1314787"/>
    <lineage>
        <taxon>Eukaryota</taxon>
        <taxon>Fungi</taxon>
        <taxon>Dikarya</taxon>
        <taxon>Ascomycota</taxon>
        <taxon>Pezizomycotina</taxon>
        <taxon>Dothideomycetes</taxon>
        <taxon>Dothideomycetes incertae sedis</taxon>
        <taxon>Botryosphaeriales</taxon>
        <taxon>Saccharataceae</taxon>
        <taxon>Saccharata</taxon>
    </lineage>
</organism>
<feature type="region of interest" description="Disordered" evidence="1">
    <location>
        <begin position="492"/>
        <end position="531"/>
    </location>
</feature>
<feature type="region of interest" description="Disordered" evidence="1">
    <location>
        <begin position="343"/>
        <end position="362"/>
    </location>
</feature>
<protein>
    <submittedName>
        <fullName evidence="2">Uncharacterized protein</fullName>
    </submittedName>
</protein>
<keyword evidence="3" id="KW-1185">Reference proteome</keyword>
<feature type="region of interest" description="Disordered" evidence="1">
    <location>
        <begin position="1"/>
        <end position="282"/>
    </location>
</feature>
<proteinExistence type="predicted"/>
<accession>A0A9P4LUR7</accession>